<dbReference type="PROSITE" id="PS51257">
    <property type="entry name" value="PROKAR_LIPOPROTEIN"/>
    <property type="match status" value="1"/>
</dbReference>
<name>A0A3G9GHS9_9NEIS</name>
<reference evidence="3" key="3">
    <citation type="journal article" date="2017" name="Plant Physiol. Biochem.">
        <title>Differential oxidative and antioxidative response of duckweed Lemna minor toward plant growth promoting/inhibiting bacteria.</title>
        <authorList>
            <person name="Ishizawa H."/>
            <person name="Kuroda M."/>
            <person name="Morikawa M."/>
            <person name="Ike M."/>
        </authorList>
    </citation>
    <scope>NUCLEOTIDE SEQUENCE [LARGE SCALE GENOMIC DNA]</scope>
    <source>
        <strain evidence="3">H3</strain>
    </source>
</reference>
<keyword evidence="1" id="KW-0472">Membrane</keyword>
<keyword evidence="1" id="KW-1133">Transmembrane helix</keyword>
<sequence>MKPFSLLSHAGWLALLVLFACLAYFALIAIVPGWLAGTVAGWPRSILLALLLFVLFFAITLLYIRAADRQP</sequence>
<evidence type="ECO:0000256" key="1">
    <source>
        <dbReference type="SAM" id="Phobius"/>
    </source>
</evidence>
<dbReference type="InterPro" id="IPR007436">
    <property type="entry name" value="DUF485"/>
</dbReference>
<dbReference type="Pfam" id="PF04341">
    <property type="entry name" value="DUF485"/>
    <property type="match status" value="1"/>
</dbReference>
<proteinExistence type="predicted"/>
<protein>
    <recommendedName>
        <fullName evidence="4">DUF485 domain-containing protein</fullName>
    </recommendedName>
</protein>
<feature type="transmembrane region" description="Helical" evidence="1">
    <location>
        <begin position="46"/>
        <end position="64"/>
    </location>
</feature>
<reference evidence="2 3" key="2">
    <citation type="journal article" date="2017" name="Genome Announc.">
        <title>Draft genome sequence of Aquitalea magnusonii strain H3, a plant growth-promoting bacterium of duckweed Lemna minor.</title>
        <authorList>
            <person name="Ishizawa H."/>
            <person name="Kuroda M."/>
            <person name="Ike M."/>
        </authorList>
    </citation>
    <scope>NUCLEOTIDE SEQUENCE [LARGE SCALE GENOMIC DNA]</scope>
    <source>
        <strain evidence="2 3">H3</strain>
    </source>
</reference>
<reference evidence="3" key="1">
    <citation type="journal article" date="2017" name="Biotechnol. Biofuels">
        <title>Evaluation of environmental bacterial communities as a factor affecting the growth of duckweed Lemna minor.</title>
        <authorList>
            <person name="Ishizawa H."/>
            <person name="Kuroda M."/>
            <person name="Morikawa M."/>
            <person name="Ike M."/>
        </authorList>
    </citation>
    <scope>NUCLEOTIDE SEQUENCE [LARGE SCALE GENOMIC DNA]</scope>
    <source>
        <strain evidence="3">H3</strain>
    </source>
</reference>
<dbReference type="AlphaFoldDB" id="A0A3G9GHS9"/>
<dbReference type="RefSeq" id="WP_167467148.1">
    <property type="nucleotide sequence ID" value="NZ_AP018823.1"/>
</dbReference>
<feature type="transmembrane region" description="Helical" evidence="1">
    <location>
        <begin position="12"/>
        <end position="34"/>
    </location>
</feature>
<evidence type="ECO:0000313" key="2">
    <source>
        <dbReference type="EMBL" id="BBF87025.1"/>
    </source>
</evidence>
<evidence type="ECO:0000313" key="3">
    <source>
        <dbReference type="Proteomes" id="UP000198290"/>
    </source>
</evidence>
<accession>A0A3G9GHS9</accession>
<organism evidence="2 3">
    <name type="scientific">Aquitalea magnusonii</name>
    <dbReference type="NCBI Taxonomy" id="332411"/>
    <lineage>
        <taxon>Bacteria</taxon>
        <taxon>Pseudomonadati</taxon>
        <taxon>Pseudomonadota</taxon>
        <taxon>Betaproteobacteria</taxon>
        <taxon>Neisseriales</taxon>
        <taxon>Chromobacteriaceae</taxon>
        <taxon>Aquitalea</taxon>
    </lineage>
</organism>
<evidence type="ECO:0008006" key="4">
    <source>
        <dbReference type="Google" id="ProtNLM"/>
    </source>
</evidence>
<keyword evidence="1" id="KW-0812">Transmembrane</keyword>
<gene>
    <name evidence="2" type="ORF">DLM_3437</name>
</gene>
<dbReference type="Proteomes" id="UP000198290">
    <property type="component" value="Chromosome"/>
</dbReference>
<keyword evidence="3" id="KW-1185">Reference proteome</keyword>
<dbReference type="EMBL" id="AP018823">
    <property type="protein sequence ID" value="BBF87025.1"/>
    <property type="molecule type" value="Genomic_DNA"/>
</dbReference>
<dbReference type="KEGG" id="amah:DLM_3437"/>